<dbReference type="RefSeq" id="WP_043786195.1">
    <property type="nucleotide sequence ID" value="NZ_JMQI01000063.1"/>
</dbReference>
<reference evidence="1 2" key="1">
    <citation type="submission" date="2014-05" db="EMBL/GenBank/DDBJ databases">
        <title>Draft genome sequence of Amycolatopsis rifamycinica DSM 46095.</title>
        <authorList>
            <person name="Lal R."/>
            <person name="Saxena A."/>
            <person name="Kumari R."/>
            <person name="Mukherjee U."/>
            <person name="Singh P."/>
            <person name="Sangwan N."/>
            <person name="Mahato N.K."/>
        </authorList>
    </citation>
    <scope>NUCLEOTIDE SEQUENCE [LARGE SCALE GENOMIC DNA]</scope>
    <source>
        <strain evidence="1 2">DSM 46095</strain>
    </source>
</reference>
<dbReference type="eggNOG" id="ENOG502ZDBS">
    <property type="taxonomic scope" value="Bacteria"/>
</dbReference>
<sequence>MWSGGAATAPGYVQITIQGRDHVPVTLTDIRVRVLDRRAPLHGTALNRETSRPGERKPIKFTYTVSITDPETFLIEARTPDCDCDWVADVHWSAQGRTGVLPITDGGKPFRRHQYQERASLHTRFACSP</sequence>
<evidence type="ECO:0000313" key="1">
    <source>
        <dbReference type="EMBL" id="KDN18477.1"/>
    </source>
</evidence>
<name>A0A066TY14_9PSEU</name>
<comment type="caution">
    <text evidence="1">The sequence shown here is derived from an EMBL/GenBank/DDBJ whole genome shotgun (WGS) entry which is preliminary data.</text>
</comment>
<accession>A0A066TY14</accession>
<keyword evidence="2" id="KW-1185">Reference proteome</keyword>
<dbReference type="STRING" id="287986.DV20_30320"/>
<protein>
    <submittedName>
        <fullName evidence="1">Uncharacterized protein</fullName>
    </submittedName>
</protein>
<proteinExistence type="predicted"/>
<dbReference type="EMBL" id="JMQI01000063">
    <property type="protein sequence ID" value="KDN18477.1"/>
    <property type="molecule type" value="Genomic_DNA"/>
</dbReference>
<organism evidence="1 2">
    <name type="scientific">Amycolatopsis rifamycinica</name>
    <dbReference type="NCBI Taxonomy" id="287986"/>
    <lineage>
        <taxon>Bacteria</taxon>
        <taxon>Bacillati</taxon>
        <taxon>Actinomycetota</taxon>
        <taxon>Actinomycetes</taxon>
        <taxon>Pseudonocardiales</taxon>
        <taxon>Pseudonocardiaceae</taxon>
        <taxon>Amycolatopsis</taxon>
    </lineage>
</organism>
<dbReference type="Proteomes" id="UP000027345">
    <property type="component" value="Unassembled WGS sequence"/>
</dbReference>
<evidence type="ECO:0000313" key="2">
    <source>
        <dbReference type="Proteomes" id="UP000027345"/>
    </source>
</evidence>
<dbReference type="OrthoDB" id="3359627at2"/>
<gene>
    <name evidence="1" type="ORF">DV20_30320</name>
</gene>
<dbReference type="AlphaFoldDB" id="A0A066TY14"/>